<dbReference type="GO" id="GO:0005829">
    <property type="term" value="C:cytosol"/>
    <property type="evidence" value="ECO:0007669"/>
    <property type="project" value="TreeGrafter"/>
</dbReference>
<keyword evidence="2" id="KW-0560">Oxidoreductase</keyword>
<name>A0A0A0CYD8_9PROT</name>
<dbReference type="InterPro" id="IPR047618">
    <property type="entry name" value="QOR-like"/>
</dbReference>
<dbReference type="SUPFAM" id="SSF50129">
    <property type="entry name" value="GroES-like"/>
    <property type="match status" value="1"/>
</dbReference>
<dbReference type="Gene3D" id="3.40.50.720">
    <property type="entry name" value="NAD(P)-binding Rossmann-like Domain"/>
    <property type="match status" value="1"/>
</dbReference>
<dbReference type="InterPro" id="IPR020843">
    <property type="entry name" value="ER"/>
</dbReference>
<dbReference type="OrthoDB" id="4190732at2"/>
<reference evidence="4 5" key="1">
    <citation type="submission" date="2014-01" db="EMBL/GenBank/DDBJ databases">
        <title>Genome sequence determination for a cystic fibrosis isolate, Inquilinus limosus.</title>
        <authorList>
            <person name="Pino M."/>
            <person name="Di Conza J."/>
            <person name="Gutkind G."/>
        </authorList>
    </citation>
    <scope>NUCLEOTIDE SEQUENCE [LARGE SCALE GENOMIC DNA]</scope>
    <source>
        <strain evidence="4 5">MP06</strain>
    </source>
</reference>
<dbReference type="InterPro" id="IPR013154">
    <property type="entry name" value="ADH-like_N"/>
</dbReference>
<dbReference type="SUPFAM" id="SSF51735">
    <property type="entry name" value="NAD(P)-binding Rossmann-fold domains"/>
    <property type="match status" value="1"/>
</dbReference>
<sequence>MEALVFDRFGGPEVLDYRTLPDPPVPPGHVQLALRAAGLNFADLHRRRGNYRLAGTAPHIAGYEGAGEVVALGDGVEGVRLGDRIGFADVPFANATRVTVPFDRAIPLPDDIGYREAAAILLQGLTAQYLVADSAPVRAGARVLVHAAAGGVGQLLVQMAKHRGARVIALASTPEKAALAVARGADHGLTYEGDWVAAVRRLSDEGVDIAYDSVGTTLADSLAATRPRGTVVAYGTAGGDPPAIDPRLLMEQSKAVVGGDLWDHLDSRAARLDRAAALFAALRAGEIALPEIEVFPLSRGAAAHRRLESRAVTGKIVLVPDGAG</sequence>
<dbReference type="AlphaFoldDB" id="A0A0A0CYD8"/>
<dbReference type="PANTHER" id="PTHR48106">
    <property type="entry name" value="QUINONE OXIDOREDUCTASE PIG3-RELATED"/>
    <property type="match status" value="1"/>
</dbReference>
<dbReference type="CDD" id="cd05286">
    <property type="entry name" value="QOR2"/>
    <property type="match status" value="1"/>
</dbReference>
<dbReference type="GO" id="GO:0035925">
    <property type="term" value="F:mRNA 3'-UTR AU-rich region binding"/>
    <property type="evidence" value="ECO:0007669"/>
    <property type="project" value="TreeGrafter"/>
</dbReference>
<evidence type="ECO:0000259" key="3">
    <source>
        <dbReference type="SMART" id="SM00829"/>
    </source>
</evidence>
<feature type="domain" description="Enoyl reductase (ER)" evidence="3">
    <location>
        <begin position="10"/>
        <end position="318"/>
    </location>
</feature>
<protein>
    <submittedName>
        <fullName evidence="4">Alcohol dehydrogenase</fullName>
    </submittedName>
</protein>
<dbReference type="SMART" id="SM00829">
    <property type="entry name" value="PKS_ER"/>
    <property type="match status" value="1"/>
</dbReference>
<proteinExistence type="predicted"/>
<dbReference type="Proteomes" id="UP000029995">
    <property type="component" value="Unassembled WGS sequence"/>
</dbReference>
<evidence type="ECO:0000313" key="4">
    <source>
        <dbReference type="EMBL" id="KGM31501.1"/>
    </source>
</evidence>
<dbReference type="InterPro" id="IPR036291">
    <property type="entry name" value="NAD(P)-bd_dom_sf"/>
</dbReference>
<evidence type="ECO:0000313" key="5">
    <source>
        <dbReference type="Proteomes" id="UP000029995"/>
    </source>
</evidence>
<evidence type="ECO:0000256" key="2">
    <source>
        <dbReference type="ARBA" id="ARBA00023002"/>
    </source>
</evidence>
<dbReference type="Gene3D" id="3.90.180.10">
    <property type="entry name" value="Medium-chain alcohol dehydrogenases, catalytic domain"/>
    <property type="match status" value="1"/>
</dbReference>
<dbReference type="Pfam" id="PF08240">
    <property type="entry name" value="ADH_N"/>
    <property type="match status" value="1"/>
</dbReference>
<comment type="caution">
    <text evidence="4">The sequence shown here is derived from an EMBL/GenBank/DDBJ whole genome shotgun (WGS) entry which is preliminary data.</text>
</comment>
<dbReference type="InterPro" id="IPR011032">
    <property type="entry name" value="GroES-like_sf"/>
</dbReference>
<dbReference type="EMBL" id="JANX01000497">
    <property type="protein sequence ID" value="KGM31501.1"/>
    <property type="molecule type" value="Genomic_DNA"/>
</dbReference>
<dbReference type="PANTHER" id="PTHR48106:SF13">
    <property type="entry name" value="QUINONE OXIDOREDUCTASE-RELATED"/>
    <property type="match status" value="1"/>
</dbReference>
<dbReference type="GO" id="GO:0003960">
    <property type="term" value="F:quinone reductase (NADPH) activity"/>
    <property type="evidence" value="ECO:0007669"/>
    <property type="project" value="InterPro"/>
</dbReference>
<dbReference type="Pfam" id="PF00107">
    <property type="entry name" value="ADH_zinc_N"/>
    <property type="match status" value="1"/>
</dbReference>
<dbReference type="InterPro" id="IPR013149">
    <property type="entry name" value="ADH-like_C"/>
</dbReference>
<organism evidence="4 5">
    <name type="scientific">Inquilinus limosus MP06</name>
    <dbReference type="NCBI Taxonomy" id="1398085"/>
    <lineage>
        <taxon>Bacteria</taxon>
        <taxon>Pseudomonadati</taxon>
        <taxon>Pseudomonadota</taxon>
        <taxon>Alphaproteobacteria</taxon>
        <taxon>Rhodospirillales</taxon>
        <taxon>Rhodospirillaceae</taxon>
        <taxon>Inquilinus</taxon>
    </lineage>
</organism>
<accession>A0A0A0CYD8</accession>
<dbReference type="RefSeq" id="WP_034845632.1">
    <property type="nucleotide sequence ID" value="NZ_JANX01000497.1"/>
</dbReference>
<dbReference type="GO" id="GO:0070402">
    <property type="term" value="F:NADPH binding"/>
    <property type="evidence" value="ECO:0007669"/>
    <property type="project" value="TreeGrafter"/>
</dbReference>
<evidence type="ECO:0000256" key="1">
    <source>
        <dbReference type="ARBA" id="ARBA00022857"/>
    </source>
</evidence>
<gene>
    <name evidence="4" type="ORF">P409_26835</name>
</gene>
<keyword evidence="1" id="KW-0521">NADP</keyword>